<reference evidence="10" key="1">
    <citation type="journal article" date="2015" name="Nature">
        <title>Complex archaea that bridge the gap between prokaryotes and eukaryotes.</title>
        <authorList>
            <person name="Spang A."/>
            <person name="Saw J.H."/>
            <person name="Jorgensen S.L."/>
            <person name="Zaremba-Niedzwiedzka K."/>
            <person name="Martijn J."/>
            <person name="Lind A.E."/>
            <person name="van Eijk R."/>
            <person name="Schleper C."/>
            <person name="Guy L."/>
            <person name="Ettema T.J."/>
        </authorList>
    </citation>
    <scope>NUCLEOTIDE SEQUENCE</scope>
</reference>
<evidence type="ECO:0000256" key="5">
    <source>
        <dbReference type="ARBA" id="ARBA00022989"/>
    </source>
</evidence>
<dbReference type="GO" id="GO:0005886">
    <property type="term" value="C:plasma membrane"/>
    <property type="evidence" value="ECO:0007669"/>
    <property type="project" value="UniProtKB-SubCell"/>
</dbReference>
<comment type="subcellular location">
    <subcellularLocation>
        <location evidence="1">Cell membrane</location>
    </subcellularLocation>
</comment>
<comment type="caution">
    <text evidence="10">The sequence shown here is derived from an EMBL/GenBank/DDBJ whole genome shotgun (WGS) entry which is preliminary data.</text>
</comment>
<keyword evidence="3 8" id="KW-0812">Transmembrane</keyword>
<evidence type="ECO:0000256" key="6">
    <source>
        <dbReference type="ARBA" id="ARBA00023118"/>
    </source>
</evidence>
<keyword evidence="4" id="KW-0547">Nucleotide-binding</keyword>
<keyword evidence="2" id="KW-1003">Cell membrane</keyword>
<evidence type="ECO:0000256" key="4">
    <source>
        <dbReference type="ARBA" id="ARBA00022741"/>
    </source>
</evidence>
<evidence type="ECO:0000313" key="10">
    <source>
        <dbReference type="EMBL" id="KKM22219.1"/>
    </source>
</evidence>
<evidence type="ECO:0000256" key="3">
    <source>
        <dbReference type="ARBA" id="ARBA00022692"/>
    </source>
</evidence>
<evidence type="ECO:0000259" key="9">
    <source>
        <dbReference type="Pfam" id="PF18967"/>
    </source>
</evidence>
<keyword evidence="5 8" id="KW-1133">Transmembrane helix</keyword>
<feature type="domain" description="Pycsar effector protein" evidence="9">
    <location>
        <begin position="10"/>
        <end position="157"/>
    </location>
</feature>
<proteinExistence type="predicted"/>
<name>A0A0F9IQM8_9ZZZZ</name>
<accession>A0A0F9IQM8</accession>
<protein>
    <recommendedName>
        <fullName evidence="9">Pycsar effector protein domain-containing protein</fullName>
    </recommendedName>
</protein>
<evidence type="ECO:0000256" key="1">
    <source>
        <dbReference type="ARBA" id="ARBA00004236"/>
    </source>
</evidence>
<keyword evidence="7 8" id="KW-0472">Membrane</keyword>
<gene>
    <name evidence="10" type="ORF">LCGC14_1627540</name>
</gene>
<feature type="transmembrane region" description="Helical" evidence="8">
    <location>
        <begin position="25"/>
        <end position="43"/>
    </location>
</feature>
<dbReference type="GO" id="GO:0051607">
    <property type="term" value="P:defense response to virus"/>
    <property type="evidence" value="ECO:0007669"/>
    <property type="project" value="UniProtKB-KW"/>
</dbReference>
<dbReference type="EMBL" id="LAZR01013382">
    <property type="protein sequence ID" value="KKM22219.1"/>
    <property type="molecule type" value="Genomic_DNA"/>
</dbReference>
<evidence type="ECO:0000256" key="8">
    <source>
        <dbReference type="SAM" id="Phobius"/>
    </source>
</evidence>
<organism evidence="10">
    <name type="scientific">marine sediment metagenome</name>
    <dbReference type="NCBI Taxonomy" id="412755"/>
    <lineage>
        <taxon>unclassified sequences</taxon>
        <taxon>metagenomes</taxon>
        <taxon>ecological metagenomes</taxon>
    </lineage>
</organism>
<dbReference type="GO" id="GO:0000166">
    <property type="term" value="F:nucleotide binding"/>
    <property type="evidence" value="ECO:0007669"/>
    <property type="project" value="UniProtKB-KW"/>
</dbReference>
<feature type="transmembrane region" description="Helical" evidence="8">
    <location>
        <begin position="55"/>
        <end position="76"/>
    </location>
</feature>
<sequence length="163" mass="18605">MERERLILSINRFDHYFDSVNNKTAVYIAINTFMLGSIITGYFSIEEDIIKNGNIFSILSILTMVVGFGSILLNTYASIPYFSQNSDSLYYFGGIGSIPLNEFCERSQNFTDEQDIQDLRNQVHTLSEGLNKKFRKLKLSGRLIMLQFVLIVPLVIIISLNTL</sequence>
<dbReference type="AlphaFoldDB" id="A0A0F9IQM8"/>
<feature type="transmembrane region" description="Helical" evidence="8">
    <location>
        <begin position="143"/>
        <end position="160"/>
    </location>
</feature>
<dbReference type="InterPro" id="IPR043760">
    <property type="entry name" value="PycTM_dom"/>
</dbReference>
<evidence type="ECO:0000256" key="2">
    <source>
        <dbReference type="ARBA" id="ARBA00022475"/>
    </source>
</evidence>
<evidence type="ECO:0000256" key="7">
    <source>
        <dbReference type="ARBA" id="ARBA00023136"/>
    </source>
</evidence>
<keyword evidence="6" id="KW-0051">Antiviral defense</keyword>
<dbReference type="Pfam" id="PF18967">
    <property type="entry name" value="PycTM"/>
    <property type="match status" value="1"/>
</dbReference>